<reference evidence="2 3" key="1">
    <citation type="journal article" date="2019" name="Sci. Rep.">
        <title>Colletotrichum shisoi sp. nov., an anthracnose pathogen of Perilla frutescens in Japan: molecular phylogenetic, morphological and genomic evidence.</title>
        <authorList>
            <person name="Gan P."/>
            <person name="Tsushima A."/>
            <person name="Hiroyama R."/>
            <person name="Narusaka M."/>
            <person name="Takano Y."/>
            <person name="Narusaka Y."/>
            <person name="Kawaradani M."/>
            <person name="Damm U."/>
            <person name="Shirasu K."/>
        </authorList>
    </citation>
    <scope>NUCLEOTIDE SEQUENCE [LARGE SCALE GENOMIC DNA]</scope>
    <source>
        <strain evidence="2 3">PG-2018a</strain>
    </source>
</reference>
<dbReference type="PANTHER" id="PTHR37612:SF20">
    <property type="entry name" value="PER-HEXAMER REPEAT PROTEIN 5-RELATED"/>
    <property type="match status" value="1"/>
</dbReference>
<name>A0A5Q4BZ13_9PEZI</name>
<feature type="region of interest" description="Disordered" evidence="1">
    <location>
        <begin position="181"/>
        <end position="272"/>
    </location>
</feature>
<sequence length="745" mass="73538">MAFNNNWYIDSTYFFNNPRQDSMRFSKSLALLFGTALCEAQISKPRGGDVLQPNHRFEIDWQTTGLQAPINIDLVPNGKTDLSVVAEKIGVQVNNIGRLNWTPSASITAFESFAIIITDSAQAVVISEPFQIEKLVQLPVVLTLLGVEVQFVTAAAGPPKIVYSGDLPPEAIPAGFVATEATPTEPVPSQSAPVEETPVQGSPFESAPVKQTPAPSASPETAPLKDTPSEATSIPSSPVESAPYKDILSEFNPAPSAPVETSIPPANDSKPREPDNVALIPTLSAPKVTPTAPVDGVGVNFQLTSSSSTVPEGQTSVSLSDAAETIPTLSIPTSSPETPKISTVPESFPSLPAANNQTAPPRVEQPPAPTPVPVPTQPADIAVPVPENRTSIAPEVPVAPTRPVEVAIPIPANRTSIVPSASSAPIQSLPIVSLPVLNTSAPAGLPAIPTTEPAAAAPVPIAAPTSSNPFSNGTATAGNPGVVPGVAAPTGSPAASPQPRPCIPAPAIGLNGTLPSNETLPTDFAPLNPIKTGTVTPSVSGSAGSGGQAQETSLPGGYEGGDEGSEIGSEKGNGGGGGSGSGGGSENGGSGSGSGSGSGTGSGAEIGSGGDGSSGERTGDDNDDSGSGNDSSGGGGSSGPVPGSGDAKPGGSAPDGQPAVQPQLGIGAGATSVRPAGPSVTLPSSLMTSMVLATAAGAGGPTGGLFAVTTGPAALRPVSAGSRTTQSGYSAALASVAGVIAAILL</sequence>
<dbReference type="InterPro" id="IPR052258">
    <property type="entry name" value="Diverse_Func_Domain-Protein"/>
</dbReference>
<organism evidence="2 3">
    <name type="scientific">Colletotrichum shisoi</name>
    <dbReference type="NCBI Taxonomy" id="2078593"/>
    <lineage>
        <taxon>Eukaryota</taxon>
        <taxon>Fungi</taxon>
        <taxon>Dikarya</taxon>
        <taxon>Ascomycota</taxon>
        <taxon>Pezizomycotina</taxon>
        <taxon>Sordariomycetes</taxon>
        <taxon>Hypocreomycetidae</taxon>
        <taxon>Glomerellales</taxon>
        <taxon>Glomerellaceae</taxon>
        <taxon>Colletotrichum</taxon>
        <taxon>Colletotrichum destructivum species complex</taxon>
    </lineage>
</organism>
<dbReference type="OrthoDB" id="3542162at2759"/>
<accession>A0A5Q4BZ13</accession>
<gene>
    <name evidence="2" type="ORF">CSHISOI_03995</name>
</gene>
<protein>
    <submittedName>
        <fullName evidence="2">Uncharacterized protein</fullName>
    </submittedName>
</protein>
<feature type="region of interest" description="Disordered" evidence="1">
    <location>
        <begin position="468"/>
        <end position="676"/>
    </location>
</feature>
<comment type="caution">
    <text evidence="2">The sequence shown here is derived from an EMBL/GenBank/DDBJ whole genome shotgun (WGS) entry which is preliminary data.</text>
</comment>
<feature type="region of interest" description="Disordered" evidence="1">
    <location>
        <begin position="305"/>
        <end position="372"/>
    </location>
</feature>
<keyword evidence="3" id="KW-1185">Reference proteome</keyword>
<feature type="compositionally biased region" description="Gly residues" evidence="1">
    <location>
        <begin position="571"/>
        <end position="613"/>
    </location>
</feature>
<feature type="compositionally biased region" description="Low complexity" evidence="1">
    <location>
        <begin position="532"/>
        <end position="553"/>
    </location>
</feature>
<feature type="compositionally biased region" description="Polar residues" evidence="1">
    <location>
        <begin position="305"/>
        <end position="319"/>
    </location>
</feature>
<evidence type="ECO:0000313" key="2">
    <source>
        <dbReference type="EMBL" id="TQN71524.1"/>
    </source>
</evidence>
<feature type="compositionally biased region" description="Low complexity" evidence="1">
    <location>
        <begin position="212"/>
        <end position="222"/>
    </location>
</feature>
<feature type="compositionally biased region" description="Polar residues" evidence="1">
    <location>
        <begin position="229"/>
        <end position="239"/>
    </location>
</feature>
<feature type="compositionally biased region" description="Polar residues" evidence="1">
    <location>
        <begin position="327"/>
        <end position="345"/>
    </location>
</feature>
<dbReference type="AlphaFoldDB" id="A0A5Q4BZ13"/>
<dbReference type="PANTHER" id="PTHR37612">
    <property type="entry name" value="FIBROIN HEAVY CHAIN FIB-H LIKE PROTEIN"/>
    <property type="match status" value="1"/>
</dbReference>
<evidence type="ECO:0000313" key="3">
    <source>
        <dbReference type="Proteomes" id="UP000326340"/>
    </source>
</evidence>
<proteinExistence type="predicted"/>
<feature type="compositionally biased region" description="Pro residues" evidence="1">
    <location>
        <begin position="363"/>
        <end position="372"/>
    </location>
</feature>
<dbReference type="EMBL" id="PUHP01000262">
    <property type="protein sequence ID" value="TQN71524.1"/>
    <property type="molecule type" value="Genomic_DNA"/>
</dbReference>
<dbReference type="Proteomes" id="UP000326340">
    <property type="component" value="Unassembled WGS sequence"/>
</dbReference>
<feature type="compositionally biased region" description="Polar residues" evidence="1">
    <location>
        <begin position="468"/>
        <end position="477"/>
    </location>
</feature>
<evidence type="ECO:0000256" key="1">
    <source>
        <dbReference type="SAM" id="MobiDB-lite"/>
    </source>
</evidence>